<reference evidence="3" key="1">
    <citation type="submission" date="2020-05" db="EMBL/GenBank/DDBJ databases">
        <title>Phylogenomic resolution of chytrid fungi.</title>
        <authorList>
            <person name="Stajich J.E."/>
            <person name="Amses K."/>
            <person name="Simmons R."/>
            <person name="Seto K."/>
            <person name="Myers J."/>
            <person name="Bonds A."/>
            <person name="Quandt C.A."/>
            <person name="Barry K."/>
            <person name="Liu P."/>
            <person name="Grigoriev I."/>
            <person name="Longcore J.E."/>
            <person name="James T.Y."/>
        </authorList>
    </citation>
    <scope>NUCLEOTIDE SEQUENCE</scope>
    <source>
        <strain evidence="3">JEL0318</strain>
    </source>
</reference>
<evidence type="ECO:0000313" key="3">
    <source>
        <dbReference type="EMBL" id="KAJ3054598.1"/>
    </source>
</evidence>
<dbReference type="Proteomes" id="UP001212841">
    <property type="component" value="Unassembled WGS sequence"/>
</dbReference>
<sequence length="667" mass="72595">MQRSLVDFVLADAGFDILIPATDSFEPSDILSNPQRQNVFHDELLRFYLCFRPSQAASTVKVSPEQLAEIAASYLDLQIILTAGDTHALPVGSMSNLAQSHVNVPTPPAAAIHHRARSATTAAVTTTPRKHTGSFSASGTSNLASSAAGLLASPTLSRRSTSLKDGGVASLGSMRGLGHSLSASGIFGLGSQNLLQEILFSYTYNPDGEAKPIVSPDGTYILFPLQAPVDMPNERHQTRISITVNIASKPGKSDITLDEFCSDDFDTPNLLDALEDDPYFDQNSVPIHRVPTTHNRHTTHAPARLRTVRRTISVESTLSIQGHAVTTGPNTAMLSIGLENNIKEGVSFWINSVDVSMPNAVIRATSGVEPFPALLSNVDELHMLYSITLLDDATPSAPLASSHAKSAPASRHGSLASIGSLGSFTNLNFLGRKRKLQIAVRVTADTPGLSDQVISSEWFCDVDFGGGVGAKAHEIVAKHGRKMDKARVGKMEDDERSEEEGVDIRFSCMLAFCLRLWWTVFLDNSLNIVTTPSILRKVFTVQAFVVNRSSRDRNLTLVVPNPHKEKHVSTHPSSVPKDGDVFGVHMLAEEFLKRYQDVEKHEASIVCLENYVELRSLAPGTCQTVNLHFIAVKGHLHRIERVQVLDRDTNHAVDLRNVLDVYVTEPS</sequence>
<dbReference type="EMBL" id="JADGJD010000126">
    <property type="protein sequence ID" value="KAJ3054598.1"/>
    <property type="molecule type" value="Genomic_DNA"/>
</dbReference>
<dbReference type="GO" id="GO:1990071">
    <property type="term" value="C:TRAPPII protein complex"/>
    <property type="evidence" value="ECO:0007669"/>
    <property type="project" value="InterPro"/>
</dbReference>
<feature type="region of interest" description="Disordered" evidence="1">
    <location>
        <begin position="116"/>
        <end position="138"/>
    </location>
</feature>
<gene>
    <name evidence="3" type="ORF">HK097_001326</name>
</gene>
<dbReference type="InterPro" id="IPR024662">
    <property type="entry name" value="Trs65"/>
</dbReference>
<dbReference type="InterPro" id="IPR055420">
    <property type="entry name" value="IgD3_Trs65"/>
</dbReference>
<evidence type="ECO:0000313" key="4">
    <source>
        <dbReference type="Proteomes" id="UP001212841"/>
    </source>
</evidence>
<dbReference type="GO" id="GO:0006891">
    <property type="term" value="P:intra-Golgi vesicle-mediated transport"/>
    <property type="evidence" value="ECO:0007669"/>
    <property type="project" value="InterPro"/>
</dbReference>
<dbReference type="PANTHER" id="PTHR28159">
    <property type="entry name" value="TRAFFICKING PROTEIN PARTICLE COMPLEX II-SPECIFIC SUBUNIT 65"/>
    <property type="match status" value="1"/>
</dbReference>
<feature type="domain" description="Trafficking protein particle complex II-specific subunit 65 IgD3" evidence="2">
    <location>
        <begin position="537"/>
        <end position="663"/>
    </location>
</feature>
<feature type="compositionally biased region" description="Low complexity" evidence="1">
    <location>
        <begin position="118"/>
        <end position="127"/>
    </location>
</feature>
<evidence type="ECO:0000259" key="2">
    <source>
        <dbReference type="Pfam" id="PF12735"/>
    </source>
</evidence>
<comment type="caution">
    <text evidence="3">The sequence shown here is derived from an EMBL/GenBank/DDBJ whole genome shotgun (WGS) entry which is preliminary data.</text>
</comment>
<accession>A0AAD5X7F5</accession>
<organism evidence="3 4">
    <name type="scientific">Rhizophlyctis rosea</name>
    <dbReference type="NCBI Taxonomy" id="64517"/>
    <lineage>
        <taxon>Eukaryota</taxon>
        <taxon>Fungi</taxon>
        <taxon>Fungi incertae sedis</taxon>
        <taxon>Chytridiomycota</taxon>
        <taxon>Chytridiomycota incertae sedis</taxon>
        <taxon>Chytridiomycetes</taxon>
        <taxon>Rhizophlyctidales</taxon>
        <taxon>Rhizophlyctidaceae</taxon>
        <taxon>Rhizophlyctis</taxon>
    </lineage>
</organism>
<dbReference type="Pfam" id="PF12735">
    <property type="entry name" value="IgD3_Trs65"/>
    <property type="match status" value="1"/>
</dbReference>
<dbReference type="PANTHER" id="PTHR28159:SF1">
    <property type="entry name" value="TRAFFICKING PROTEIN PARTICLE COMPLEX II-SPECIFIC SUBUNIT 65"/>
    <property type="match status" value="1"/>
</dbReference>
<proteinExistence type="predicted"/>
<name>A0AAD5X7F5_9FUNG</name>
<dbReference type="AlphaFoldDB" id="A0AAD5X7F5"/>
<evidence type="ECO:0000256" key="1">
    <source>
        <dbReference type="SAM" id="MobiDB-lite"/>
    </source>
</evidence>
<protein>
    <recommendedName>
        <fullName evidence="2">Trafficking protein particle complex II-specific subunit 65 IgD3 domain-containing protein</fullName>
    </recommendedName>
</protein>
<keyword evidence="4" id="KW-1185">Reference proteome</keyword>